<gene>
    <name evidence="1" type="ORF">BELL_1529g00010</name>
</gene>
<evidence type="ECO:0000313" key="2">
    <source>
        <dbReference type="Proteomes" id="UP000297229"/>
    </source>
</evidence>
<dbReference type="AlphaFoldDB" id="A0A4Z1I0B3"/>
<dbReference type="Proteomes" id="UP000297229">
    <property type="component" value="Unassembled WGS sequence"/>
</dbReference>
<protein>
    <submittedName>
        <fullName evidence="1">Uncharacterized protein</fullName>
    </submittedName>
</protein>
<organism evidence="1 2">
    <name type="scientific">Botrytis elliptica</name>
    <dbReference type="NCBI Taxonomy" id="278938"/>
    <lineage>
        <taxon>Eukaryota</taxon>
        <taxon>Fungi</taxon>
        <taxon>Dikarya</taxon>
        <taxon>Ascomycota</taxon>
        <taxon>Pezizomycotina</taxon>
        <taxon>Leotiomycetes</taxon>
        <taxon>Helotiales</taxon>
        <taxon>Sclerotiniaceae</taxon>
        <taxon>Botrytis</taxon>
    </lineage>
</organism>
<reference evidence="1 2" key="1">
    <citation type="submission" date="2017-12" db="EMBL/GenBank/DDBJ databases">
        <title>Comparative genomics of Botrytis spp.</title>
        <authorList>
            <person name="Valero-Jimenez C.A."/>
            <person name="Tapia P."/>
            <person name="Veloso J."/>
            <person name="Silva-Moreno E."/>
            <person name="Staats M."/>
            <person name="Valdes J.H."/>
            <person name="Van Kan J.A.L."/>
        </authorList>
    </citation>
    <scope>NUCLEOTIDE SEQUENCE [LARGE SCALE GENOMIC DNA]</scope>
    <source>
        <strain evidence="1 2">Be9601</strain>
    </source>
</reference>
<comment type="caution">
    <text evidence="1">The sequence shown here is derived from an EMBL/GenBank/DDBJ whole genome shotgun (WGS) entry which is preliminary data.</text>
</comment>
<keyword evidence="2" id="KW-1185">Reference proteome</keyword>
<accession>A0A4Z1I0B3</accession>
<sequence>MSELEEIRRILNSTPPGEEPCLSERQWMLHSRMAHLHANIYNFTAPATYGPPSAYVASRRFTIWYNALFFKAPATYGSPFVNSA</sequence>
<dbReference type="EMBL" id="PQXM01001527">
    <property type="protein sequence ID" value="TGO54274.1"/>
    <property type="molecule type" value="Genomic_DNA"/>
</dbReference>
<evidence type="ECO:0000313" key="1">
    <source>
        <dbReference type="EMBL" id="TGO54274.1"/>
    </source>
</evidence>
<proteinExistence type="predicted"/>
<name>A0A4Z1I0B3_9HELO</name>